<organism evidence="3 4">
    <name type="scientific">Puccinia striiformis f. sp. tritici PST-78</name>
    <dbReference type="NCBI Taxonomy" id="1165861"/>
    <lineage>
        <taxon>Eukaryota</taxon>
        <taxon>Fungi</taxon>
        <taxon>Dikarya</taxon>
        <taxon>Basidiomycota</taxon>
        <taxon>Pucciniomycotina</taxon>
        <taxon>Pucciniomycetes</taxon>
        <taxon>Pucciniales</taxon>
        <taxon>Pucciniaceae</taxon>
        <taxon>Puccinia</taxon>
    </lineage>
</organism>
<evidence type="ECO:0000313" key="3">
    <source>
        <dbReference type="EMBL" id="KNE92362.1"/>
    </source>
</evidence>
<reference evidence="4" key="1">
    <citation type="submission" date="2014-03" db="EMBL/GenBank/DDBJ databases">
        <title>The Genome Sequence of Puccinia striiformis f. sp. tritici PST-78.</title>
        <authorList>
            <consortium name="The Broad Institute Genome Sequencing Platform"/>
            <person name="Cuomo C."/>
            <person name="Hulbert S."/>
            <person name="Chen X."/>
            <person name="Walker B."/>
            <person name="Young S.K."/>
            <person name="Zeng Q."/>
            <person name="Gargeya S."/>
            <person name="Fitzgerald M."/>
            <person name="Haas B."/>
            <person name="Abouelleil A."/>
            <person name="Alvarado L."/>
            <person name="Arachchi H.M."/>
            <person name="Berlin A.M."/>
            <person name="Chapman S.B."/>
            <person name="Goldberg J."/>
            <person name="Griggs A."/>
            <person name="Gujja S."/>
            <person name="Hansen M."/>
            <person name="Howarth C."/>
            <person name="Imamovic A."/>
            <person name="Larimer J."/>
            <person name="McCowan C."/>
            <person name="Montmayeur A."/>
            <person name="Murphy C."/>
            <person name="Neiman D."/>
            <person name="Pearson M."/>
            <person name="Priest M."/>
            <person name="Roberts A."/>
            <person name="Saif S."/>
            <person name="Shea T."/>
            <person name="Sisk P."/>
            <person name="Sykes S."/>
            <person name="Wortman J."/>
            <person name="Nusbaum C."/>
            <person name="Birren B."/>
        </authorList>
    </citation>
    <scope>NUCLEOTIDE SEQUENCE [LARGE SCALE GENOMIC DNA]</scope>
    <source>
        <strain evidence="4">race PST-78</strain>
    </source>
</reference>
<name>A0A0L0UZ83_9BASI</name>
<dbReference type="SUPFAM" id="SSF56672">
    <property type="entry name" value="DNA/RNA polymerases"/>
    <property type="match status" value="1"/>
</dbReference>
<evidence type="ECO:0000313" key="4">
    <source>
        <dbReference type="Proteomes" id="UP000054564"/>
    </source>
</evidence>
<dbReference type="InterPro" id="IPR013762">
    <property type="entry name" value="Integrase-like_cat_sf"/>
</dbReference>
<dbReference type="InterPro" id="IPR011010">
    <property type="entry name" value="DNA_brk_join_enz"/>
</dbReference>
<accession>A0A0L0UZ83</accession>
<dbReference type="Gene3D" id="1.10.150.130">
    <property type="match status" value="1"/>
</dbReference>
<dbReference type="InterPro" id="IPR043502">
    <property type="entry name" value="DNA/RNA_pol_sf"/>
</dbReference>
<dbReference type="PANTHER" id="PTHR33050:SF7">
    <property type="entry name" value="RIBONUCLEASE H"/>
    <property type="match status" value="1"/>
</dbReference>
<comment type="caution">
    <text evidence="3">The sequence shown here is derived from an EMBL/GenBank/DDBJ whole genome shotgun (WGS) entry which is preliminary data.</text>
</comment>
<keyword evidence="4" id="KW-1185">Reference proteome</keyword>
<protein>
    <recommendedName>
        <fullName evidence="5">Tyr recombinase domain-containing protein</fullName>
    </recommendedName>
</protein>
<dbReference type="PANTHER" id="PTHR33050">
    <property type="entry name" value="REVERSE TRANSCRIPTASE DOMAIN-CONTAINING PROTEIN"/>
    <property type="match status" value="1"/>
</dbReference>
<dbReference type="InterPro" id="IPR010998">
    <property type="entry name" value="Integrase_recombinase_N"/>
</dbReference>
<dbReference type="Gene3D" id="1.10.443.10">
    <property type="entry name" value="Intergrase catalytic core"/>
    <property type="match status" value="1"/>
</dbReference>
<gene>
    <name evidence="3" type="ORF">PSTG_14261</name>
</gene>
<dbReference type="GO" id="GO:0006310">
    <property type="term" value="P:DNA recombination"/>
    <property type="evidence" value="ECO:0007669"/>
    <property type="project" value="UniProtKB-KW"/>
</dbReference>
<dbReference type="AlphaFoldDB" id="A0A0L0UZ83"/>
<dbReference type="GO" id="GO:0015074">
    <property type="term" value="P:DNA integration"/>
    <property type="evidence" value="ECO:0007669"/>
    <property type="project" value="InterPro"/>
</dbReference>
<dbReference type="STRING" id="1165861.A0A0L0UZ83"/>
<dbReference type="SUPFAM" id="SSF56349">
    <property type="entry name" value="DNA breaking-rejoining enzymes"/>
    <property type="match status" value="1"/>
</dbReference>
<keyword evidence="1" id="KW-0238">DNA-binding</keyword>
<proteinExistence type="predicted"/>
<keyword evidence="2" id="KW-0233">DNA recombination</keyword>
<evidence type="ECO:0000256" key="2">
    <source>
        <dbReference type="ARBA" id="ARBA00023172"/>
    </source>
</evidence>
<dbReference type="InterPro" id="IPR052055">
    <property type="entry name" value="Hepadnavirus_pol/RT"/>
</dbReference>
<evidence type="ECO:0000256" key="1">
    <source>
        <dbReference type="ARBA" id="ARBA00023125"/>
    </source>
</evidence>
<dbReference type="EMBL" id="AJIL01000167">
    <property type="protein sequence ID" value="KNE92362.1"/>
    <property type="molecule type" value="Genomic_DNA"/>
</dbReference>
<dbReference type="Proteomes" id="UP000054564">
    <property type="component" value="Unassembled WGS sequence"/>
</dbReference>
<sequence length="889" mass="101548">MDIERWKIALKENDLLPEFNDVIEGFTHGFHQGIPDHDLGKAHPYFTPPNHKSALLAREKIEETITKELVAKRMYGPYSKDQVLQRFGFFRTNPLGATVNNDGTVRPINDLSFPHEGDIPSVNSFVDKDDYQTSWDHFNKVSIFFRRQTQPLLLAIFDWEKAYRQIPTSMSQWPYLMVQNFQDEILIDTRITFGGVAGCGSFGRPADAWKQIMRKEFDLVQVFRWVDNNLFIKTHESQLTLDHIVERSTELGVKTNPSKISPFQEEQKYIGFVWNGSKRTVRLPSEKRYERIQQLKAFLQPGAVFTFNQVEVLMGRLNHVSSLLPQLRCYLNAIYRWLCGWHNRRHPLPVPTDAKEDIEMWFQTLLSYEETRIIRSPSPTEIGWVGDASTSFGIGILVGRRWAQFQLTKEWQVGPGSDRDIGWLETVAVRLGLLVLAKLGALPGKLFIVWTDNTTTENLIKKRKSRHSRANEEWKKIQTLLVKLQVDIVSKRVTSNSNTADALSRGDRSGHNSKDIVVIELPPDLENRMFQPNQMVELKRIPSILRDGTEQVPTTTEDVHFLKGYKMNTLASYNAGINKFLKYLESINVTSFVLPVTPDDVFGFCCWAGRIEGEPTDHDVSAATVAKYLYGIQMWHLYHRRQYPFSKTDARVTVLLRSSAHTDATFASRPKKEAIRLHHLVLLAGIWVNGDRFQRALFDLVLVAFWGMARLSELTYDCATGGIHPAASLLTSDVLFEEEGPRTIATIGIRGAKTARPGITQNLEVRDIPIMLCPIAALKRRIAEAEGCRTSLFGYFDRDGTRHHLTKQAVCRALSTVWTEHGHAGLSGHSFRVGGASFRYAMDTPVHVIQSLGRWTSDCYKLYLRDYSAEEKLATIELWAELKSYWTKA</sequence>
<dbReference type="GO" id="GO:0003677">
    <property type="term" value="F:DNA binding"/>
    <property type="evidence" value="ECO:0007669"/>
    <property type="project" value="UniProtKB-KW"/>
</dbReference>
<evidence type="ECO:0008006" key="5">
    <source>
        <dbReference type="Google" id="ProtNLM"/>
    </source>
</evidence>
<dbReference type="SUPFAM" id="SSF47823">
    <property type="entry name" value="lambda integrase-like, N-terminal domain"/>
    <property type="match status" value="1"/>
</dbReference>